<keyword evidence="2" id="KW-0315">Glutamine amidotransferase</keyword>
<organism evidence="4 5">
    <name type="scientific">Coraliomargarita akajimensis (strain DSM 45221 / IAM 15411 / JCM 23193 / KCTC 12865 / 04OKA010-24)</name>
    <dbReference type="NCBI Taxonomy" id="583355"/>
    <lineage>
        <taxon>Bacteria</taxon>
        <taxon>Pseudomonadati</taxon>
        <taxon>Verrucomicrobiota</taxon>
        <taxon>Opitutia</taxon>
        <taxon>Puniceicoccales</taxon>
        <taxon>Coraliomargaritaceae</taxon>
        <taxon>Coraliomargarita</taxon>
    </lineage>
</organism>
<dbReference type="Gene3D" id="3.60.20.10">
    <property type="entry name" value="Glutamine Phosphoribosylpyrophosphate, subunit 1, domain 1"/>
    <property type="match status" value="1"/>
</dbReference>
<dbReference type="PROSITE" id="PS51278">
    <property type="entry name" value="GATASE_TYPE_2"/>
    <property type="match status" value="1"/>
</dbReference>
<feature type="domain" description="Glutamine amidotransferase type-2" evidence="3">
    <location>
        <begin position="9"/>
        <end position="303"/>
    </location>
</feature>
<dbReference type="OrthoDB" id="9801213at2"/>
<evidence type="ECO:0000256" key="1">
    <source>
        <dbReference type="ARBA" id="ARBA00022679"/>
    </source>
</evidence>
<name>D5EIR7_CORAD</name>
<reference evidence="4 5" key="1">
    <citation type="journal article" date="2010" name="Stand. Genomic Sci.">
        <title>Complete genome sequence of Coraliomargarita akajimensis type strain (04OKA010-24).</title>
        <authorList>
            <person name="Mavromatis K."/>
            <person name="Abt B."/>
            <person name="Brambilla E."/>
            <person name="Lapidus A."/>
            <person name="Copeland A."/>
            <person name="Deshpande S."/>
            <person name="Nolan M."/>
            <person name="Lucas S."/>
            <person name="Tice H."/>
            <person name="Cheng J.F."/>
            <person name="Han C."/>
            <person name="Detter J.C."/>
            <person name="Woyke T."/>
            <person name="Goodwin L."/>
            <person name="Pitluck S."/>
            <person name="Held B."/>
            <person name="Brettin T."/>
            <person name="Tapia R."/>
            <person name="Ivanova N."/>
            <person name="Mikhailova N."/>
            <person name="Pati A."/>
            <person name="Liolios K."/>
            <person name="Chen A."/>
            <person name="Palaniappan K."/>
            <person name="Land M."/>
            <person name="Hauser L."/>
            <person name="Chang Y.J."/>
            <person name="Jeffries C.D."/>
            <person name="Rohde M."/>
            <person name="Goker M."/>
            <person name="Bristow J."/>
            <person name="Eisen J.A."/>
            <person name="Markowitz V."/>
            <person name="Hugenholtz P."/>
            <person name="Klenk H.P."/>
            <person name="Kyrpides N.C."/>
        </authorList>
    </citation>
    <scope>NUCLEOTIDE SEQUENCE [LARGE SCALE GENOMIC DNA]</scope>
    <source>
        <strain evidence="5">DSM 45221 / IAM 15411 / JCM 23193 / KCTC 12865</strain>
    </source>
</reference>
<dbReference type="HOGENOM" id="CLU_431919_0_0_0"/>
<dbReference type="eggNOG" id="COG0034">
    <property type="taxonomic scope" value="Bacteria"/>
</dbReference>
<dbReference type="SUPFAM" id="SSF56235">
    <property type="entry name" value="N-terminal nucleophile aminohydrolases (Ntn hydrolases)"/>
    <property type="match status" value="1"/>
</dbReference>
<evidence type="ECO:0000313" key="5">
    <source>
        <dbReference type="Proteomes" id="UP000000925"/>
    </source>
</evidence>
<dbReference type="InterPro" id="IPR017932">
    <property type="entry name" value="GATase_2_dom"/>
</dbReference>
<dbReference type="InterPro" id="IPR029055">
    <property type="entry name" value="Ntn_hydrolases_N"/>
</dbReference>
<keyword evidence="4" id="KW-0328">Glycosyltransferase</keyword>
<gene>
    <name evidence="4" type="ordered locus">Caka_1296</name>
</gene>
<dbReference type="RefSeq" id="WP_013043038.1">
    <property type="nucleotide sequence ID" value="NC_014008.1"/>
</dbReference>
<dbReference type="CDD" id="cd06223">
    <property type="entry name" value="PRTases_typeI"/>
    <property type="match status" value="1"/>
</dbReference>
<proteinExistence type="predicted"/>
<evidence type="ECO:0000259" key="3">
    <source>
        <dbReference type="PROSITE" id="PS51278"/>
    </source>
</evidence>
<keyword evidence="1 4" id="KW-0808">Transferase</keyword>
<evidence type="ECO:0000256" key="2">
    <source>
        <dbReference type="ARBA" id="ARBA00022962"/>
    </source>
</evidence>
<dbReference type="KEGG" id="caa:Caka_1296"/>
<dbReference type="Proteomes" id="UP000000925">
    <property type="component" value="Chromosome"/>
</dbReference>
<protein>
    <submittedName>
        <fullName evidence="4">Amidophosphoribosyltransferase</fullName>
        <ecNumber evidence="4">2.4.2.14</ecNumber>
    </submittedName>
</protein>
<dbReference type="SUPFAM" id="SSF53271">
    <property type="entry name" value="PRTase-like"/>
    <property type="match status" value="1"/>
</dbReference>
<dbReference type="STRING" id="583355.Caka_1296"/>
<dbReference type="AlphaFoldDB" id="D5EIR7"/>
<dbReference type="EMBL" id="CP001998">
    <property type="protein sequence ID" value="ADE54316.1"/>
    <property type="molecule type" value="Genomic_DNA"/>
</dbReference>
<keyword evidence="5" id="KW-1185">Reference proteome</keyword>
<evidence type="ECO:0000313" key="4">
    <source>
        <dbReference type="EMBL" id="ADE54316.1"/>
    </source>
</evidence>
<accession>D5EIR7</accession>
<sequence>MSDFLKHECGIAMIRLLKPLGYYQEKYGTPLYGFNQLFLLMEKQHNRGQDGAGIGCVKLGAQPGQPYMARERSIKTNPLSRIFRDQLKAYQKLVDKGVVHPEFPDTVKQHFGFGGEILLGHLRYGTSGVYSSKNCHPFVRQSNWPTKNLMLAGNFTITNEKELNNSLIDRGQHPIFGTDTQAVLEEIGFHLDEAHDAIYHRMRDQNMEGRRIPKIISQELDPVRILQNSAAGWDGGYAIAGLIGNGDSFVMRDPQGIRPCYYFQNDEVIAFASERVALMTIFNQPIENVCELQPGTATVIKSDGRIYCEPFTEPRKPTPCAFERIYFSRGNDEDIYQERKALGGALKDQVVQAIDNNFADSVFSFVPNTAETAYYGLLDSLRLHRRQEVKDALLDANAKGTLDEALIDKLIMGNWPRGEKIAHKDIKLRTFISQEKGRAQLVSHVYDITYGVVKPKDCLVCIDDSIVRGTTLKESILKILSRTNPRKIVIASTAPQIRYPDCYGIDMSELGKFIAFKAAVELVKQDGCADLLQEVYKDCVAQANKPASEMVNHVRRIYERYTDEQISAKIGELVYPKNIPWKGDLEILFLPVEKMREAIPTHNGDWYFTGDYPTPGGTSTLNRAYINYYEKKDGRAY</sequence>
<dbReference type="PANTHER" id="PTHR11907">
    <property type="entry name" value="AMIDOPHOSPHORIBOSYLTRANSFERASE"/>
    <property type="match status" value="1"/>
</dbReference>
<dbReference type="InterPro" id="IPR000836">
    <property type="entry name" value="PRTase_dom"/>
</dbReference>
<dbReference type="EC" id="2.4.2.14" evidence="4"/>
<dbReference type="InterPro" id="IPR029057">
    <property type="entry name" value="PRTase-like"/>
</dbReference>
<dbReference type="GO" id="GO:0004044">
    <property type="term" value="F:amidophosphoribosyltransferase activity"/>
    <property type="evidence" value="ECO:0007669"/>
    <property type="project" value="UniProtKB-EC"/>
</dbReference>